<dbReference type="HOGENOM" id="CLU_865962_0_0_1"/>
<dbReference type="InParanoid" id="A0A067MFQ3"/>
<dbReference type="GO" id="GO:0006396">
    <property type="term" value="P:RNA processing"/>
    <property type="evidence" value="ECO:0007669"/>
    <property type="project" value="InterPro"/>
</dbReference>
<organism evidence="1 2">
    <name type="scientific">Botryobasidium botryosum (strain FD-172 SS1)</name>
    <dbReference type="NCBI Taxonomy" id="930990"/>
    <lineage>
        <taxon>Eukaryota</taxon>
        <taxon>Fungi</taxon>
        <taxon>Dikarya</taxon>
        <taxon>Basidiomycota</taxon>
        <taxon>Agaricomycotina</taxon>
        <taxon>Agaricomycetes</taxon>
        <taxon>Cantharellales</taxon>
        <taxon>Botryobasidiaceae</taxon>
        <taxon>Botryobasidium</taxon>
    </lineage>
</organism>
<evidence type="ECO:0008006" key="3">
    <source>
        <dbReference type="Google" id="ProtNLM"/>
    </source>
</evidence>
<evidence type="ECO:0000313" key="2">
    <source>
        <dbReference type="Proteomes" id="UP000027195"/>
    </source>
</evidence>
<dbReference type="STRING" id="930990.A0A067MFQ3"/>
<dbReference type="GO" id="GO:0004525">
    <property type="term" value="F:ribonuclease III activity"/>
    <property type="evidence" value="ECO:0007669"/>
    <property type="project" value="InterPro"/>
</dbReference>
<dbReference type="AlphaFoldDB" id="A0A067MFQ3"/>
<protein>
    <recommendedName>
        <fullName evidence="3">RNase III domain-containing protein</fullName>
    </recommendedName>
</protein>
<dbReference type="InterPro" id="IPR036389">
    <property type="entry name" value="RNase_III_sf"/>
</dbReference>
<sequence>MRLPQFNRWSDFGDGLLGNPIAIMPTPAADFIKAKLSGATLSRPDIIQQVFRAFADTERIVPLQACEGLGKRLIDYLCTRYIFNRYGEIDHKTVAHIRVSALATGILQWTLRSLALLHSTQKLTKNLKTLAYAATSAEFHNYFPHGDIHPLEDYFGDIESTRKEEEDRAARQGREQGPFWVGITRTEKRLAGAVAAAHGALIISENFNPEHAERLFAATIKPLLDKYVTRDTVFFQPLIHLAVTLRGKDWEIVTVTDKTKNDVPSSWKSDLFIDGKTCVDSSEGTRNKALIACAIKAVSILKPTPAPPQSVLKDPQSDTAM</sequence>
<proteinExistence type="predicted"/>
<gene>
    <name evidence="1" type="ORF">BOTBODRAFT_370491</name>
</gene>
<dbReference type="EMBL" id="KL198043">
    <property type="protein sequence ID" value="KDQ13545.1"/>
    <property type="molecule type" value="Genomic_DNA"/>
</dbReference>
<dbReference type="Gene3D" id="1.10.1520.10">
    <property type="entry name" value="Ribonuclease III domain"/>
    <property type="match status" value="1"/>
</dbReference>
<evidence type="ECO:0000313" key="1">
    <source>
        <dbReference type="EMBL" id="KDQ13545.1"/>
    </source>
</evidence>
<name>A0A067MFQ3_BOTB1</name>
<keyword evidence="2" id="KW-1185">Reference proteome</keyword>
<accession>A0A067MFQ3</accession>
<dbReference type="SUPFAM" id="SSF69065">
    <property type="entry name" value="RNase III domain-like"/>
    <property type="match status" value="1"/>
</dbReference>
<dbReference type="Proteomes" id="UP000027195">
    <property type="component" value="Unassembled WGS sequence"/>
</dbReference>
<reference evidence="2" key="1">
    <citation type="journal article" date="2014" name="Proc. Natl. Acad. Sci. U.S.A.">
        <title>Extensive sampling of basidiomycete genomes demonstrates inadequacy of the white-rot/brown-rot paradigm for wood decay fungi.</title>
        <authorList>
            <person name="Riley R."/>
            <person name="Salamov A.A."/>
            <person name="Brown D.W."/>
            <person name="Nagy L.G."/>
            <person name="Floudas D."/>
            <person name="Held B.W."/>
            <person name="Levasseur A."/>
            <person name="Lombard V."/>
            <person name="Morin E."/>
            <person name="Otillar R."/>
            <person name="Lindquist E.A."/>
            <person name="Sun H."/>
            <person name="LaButti K.M."/>
            <person name="Schmutz J."/>
            <person name="Jabbour D."/>
            <person name="Luo H."/>
            <person name="Baker S.E."/>
            <person name="Pisabarro A.G."/>
            <person name="Walton J.D."/>
            <person name="Blanchette R.A."/>
            <person name="Henrissat B."/>
            <person name="Martin F."/>
            <person name="Cullen D."/>
            <person name="Hibbett D.S."/>
            <person name="Grigoriev I.V."/>
        </authorList>
    </citation>
    <scope>NUCLEOTIDE SEQUENCE [LARGE SCALE GENOMIC DNA]</scope>
    <source>
        <strain evidence="2">FD-172 SS1</strain>
    </source>
</reference>